<protein>
    <submittedName>
        <fullName evidence="1">Uncharacterized protein</fullName>
    </submittedName>
</protein>
<comment type="caution">
    <text evidence="1">The sequence shown here is derived from an EMBL/GenBank/DDBJ whole genome shotgun (WGS) entry which is preliminary data.</text>
</comment>
<evidence type="ECO:0000313" key="1">
    <source>
        <dbReference type="EMBL" id="KKK88751.1"/>
    </source>
</evidence>
<dbReference type="AlphaFoldDB" id="A0A0F9BWE6"/>
<proteinExistence type="predicted"/>
<dbReference type="EMBL" id="LAZR01049817">
    <property type="protein sequence ID" value="KKK88751.1"/>
    <property type="molecule type" value="Genomic_DNA"/>
</dbReference>
<reference evidence="1" key="1">
    <citation type="journal article" date="2015" name="Nature">
        <title>Complex archaea that bridge the gap between prokaryotes and eukaryotes.</title>
        <authorList>
            <person name="Spang A."/>
            <person name="Saw J.H."/>
            <person name="Jorgensen S.L."/>
            <person name="Zaremba-Niedzwiedzka K."/>
            <person name="Martijn J."/>
            <person name="Lind A.E."/>
            <person name="van Eijk R."/>
            <person name="Schleper C."/>
            <person name="Guy L."/>
            <person name="Ettema T.J."/>
        </authorList>
    </citation>
    <scope>NUCLEOTIDE SEQUENCE</scope>
</reference>
<sequence>MSLGTCNGKQRHRLEVVGYRLIETIDRPRSANDRM</sequence>
<feature type="non-terminal residue" evidence="1">
    <location>
        <position position="35"/>
    </location>
</feature>
<organism evidence="1">
    <name type="scientific">marine sediment metagenome</name>
    <dbReference type="NCBI Taxonomy" id="412755"/>
    <lineage>
        <taxon>unclassified sequences</taxon>
        <taxon>metagenomes</taxon>
        <taxon>ecological metagenomes</taxon>
    </lineage>
</organism>
<accession>A0A0F9BWE6</accession>
<name>A0A0F9BWE6_9ZZZZ</name>
<gene>
    <name evidence="1" type="ORF">LCGC14_2740020</name>
</gene>